<protein>
    <submittedName>
        <fullName evidence="4">Glutathione S-transferase family protein</fullName>
    </submittedName>
</protein>
<dbReference type="CDD" id="cd03046">
    <property type="entry name" value="GST_N_GTT1_like"/>
    <property type="match status" value="1"/>
</dbReference>
<dbReference type="InterPro" id="IPR004045">
    <property type="entry name" value="Glutathione_S-Trfase_N"/>
</dbReference>
<geneLocation type="plasmid" evidence="4 5">
    <name>unnamed3</name>
</geneLocation>
<dbReference type="FunFam" id="3.40.30.10:FF:000331">
    <property type="entry name" value="Glutathione S-transferase"/>
    <property type="match status" value="1"/>
</dbReference>
<accession>A0A5B8IYS5</accession>
<dbReference type="SUPFAM" id="SSF47616">
    <property type="entry name" value="GST C-terminal domain-like"/>
    <property type="match status" value="1"/>
</dbReference>
<dbReference type="Gene3D" id="3.40.30.10">
    <property type="entry name" value="Glutaredoxin"/>
    <property type="match status" value="1"/>
</dbReference>
<dbReference type="PROSITE" id="PS50404">
    <property type="entry name" value="GST_NTER"/>
    <property type="match status" value="1"/>
</dbReference>
<keyword evidence="4" id="KW-0614">Plasmid</keyword>
<name>A0A5B8IYS5_9RHOB</name>
<feature type="domain" description="GST C-terminal" evidence="3">
    <location>
        <begin position="86"/>
        <end position="223"/>
    </location>
</feature>
<dbReference type="RefSeq" id="WP_146366688.1">
    <property type="nucleotide sequence ID" value="NZ_CP042264.1"/>
</dbReference>
<dbReference type="InterPro" id="IPR036249">
    <property type="entry name" value="Thioredoxin-like_sf"/>
</dbReference>
<dbReference type="AlphaFoldDB" id="A0A5B8IYS5"/>
<dbReference type="SFLD" id="SFLDG00358">
    <property type="entry name" value="Main_(cytGST)"/>
    <property type="match status" value="1"/>
</dbReference>
<evidence type="ECO:0000313" key="5">
    <source>
        <dbReference type="Proteomes" id="UP000318483"/>
    </source>
</evidence>
<dbReference type="InterPro" id="IPR010987">
    <property type="entry name" value="Glutathione-S-Trfase_C-like"/>
</dbReference>
<evidence type="ECO:0000256" key="1">
    <source>
        <dbReference type="RuleBase" id="RU003494"/>
    </source>
</evidence>
<reference evidence="4 5" key="1">
    <citation type="submission" date="2019-07" db="EMBL/GenBank/DDBJ databases">
        <title>Litoreibacter alkalisoli sp. nov., isolated from saline-alkaline soil.</title>
        <authorList>
            <person name="Wang S."/>
            <person name="Xu L."/>
            <person name="Xing Y.-T."/>
            <person name="Sun J.-Q."/>
        </authorList>
    </citation>
    <scope>NUCLEOTIDE SEQUENCE [LARGE SCALE GENOMIC DNA]</scope>
    <source>
        <strain evidence="4 5">LN3S51</strain>
        <plasmid evidence="4 5">unnamed3</plasmid>
    </source>
</reference>
<dbReference type="KEGG" id="lit:FPZ52_16430"/>
<proteinExistence type="inferred from homology"/>
<keyword evidence="4" id="KW-0808">Transferase</keyword>
<dbReference type="InterPro" id="IPR036282">
    <property type="entry name" value="Glutathione-S-Trfase_C_sf"/>
</dbReference>
<dbReference type="GO" id="GO:0016740">
    <property type="term" value="F:transferase activity"/>
    <property type="evidence" value="ECO:0007669"/>
    <property type="project" value="UniProtKB-KW"/>
</dbReference>
<sequence length="224" mass="25339">MTVTLYTLDWVPEFPRGLVRDLRVRWVLEETGRPYEVATVPLEPKSDAHRQMQPFAQVPIIRDGDVTLFESGAIVLYLAEGTPLLPEAKRIEIVQWLFAALNTVEMAGMHWMQLVLAKRMPDVFGAVPDDDVIASGQRWVNSHLDAMEHQLSTRDWVFGDFSAADIIMADVLRMLGQEDLLAGRPALADYVSRATDRPAFKKAMTDHMAHWKAADMARRVTEPL</sequence>
<dbReference type="Proteomes" id="UP000318483">
    <property type="component" value="Plasmid unnamed3"/>
</dbReference>
<dbReference type="CDD" id="cd03207">
    <property type="entry name" value="GST_C_8"/>
    <property type="match status" value="1"/>
</dbReference>
<dbReference type="OrthoDB" id="9811242at2"/>
<evidence type="ECO:0000313" key="4">
    <source>
        <dbReference type="EMBL" id="QDY71272.1"/>
    </source>
</evidence>
<dbReference type="Pfam" id="PF00043">
    <property type="entry name" value="GST_C"/>
    <property type="match status" value="1"/>
</dbReference>
<dbReference type="SFLD" id="SFLDS00019">
    <property type="entry name" value="Glutathione_Transferase_(cytos"/>
    <property type="match status" value="1"/>
</dbReference>
<feature type="domain" description="GST N-terminal" evidence="2">
    <location>
        <begin position="8"/>
        <end position="86"/>
    </location>
</feature>
<evidence type="ECO:0000259" key="2">
    <source>
        <dbReference type="PROSITE" id="PS50404"/>
    </source>
</evidence>
<dbReference type="InterPro" id="IPR004046">
    <property type="entry name" value="GST_C"/>
</dbReference>
<comment type="similarity">
    <text evidence="1">Belongs to the GST superfamily.</text>
</comment>
<evidence type="ECO:0000259" key="3">
    <source>
        <dbReference type="PROSITE" id="PS50405"/>
    </source>
</evidence>
<dbReference type="PANTHER" id="PTHR44051:SF8">
    <property type="entry name" value="GLUTATHIONE S-TRANSFERASE GSTA"/>
    <property type="match status" value="1"/>
</dbReference>
<dbReference type="Gene3D" id="1.20.1050.10">
    <property type="match status" value="1"/>
</dbReference>
<dbReference type="PANTHER" id="PTHR44051">
    <property type="entry name" value="GLUTATHIONE S-TRANSFERASE-RELATED"/>
    <property type="match status" value="1"/>
</dbReference>
<keyword evidence="5" id="KW-1185">Reference proteome</keyword>
<organism evidence="4 5">
    <name type="scientific">Qingshengfaniella alkalisoli</name>
    <dbReference type="NCBI Taxonomy" id="2599296"/>
    <lineage>
        <taxon>Bacteria</taxon>
        <taxon>Pseudomonadati</taxon>
        <taxon>Pseudomonadota</taxon>
        <taxon>Alphaproteobacteria</taxon>
        <taxon>Rhodobacterales</taxon>
        <taxon>Paracoccaceae</taxon>
        <taxon>Qingshengfaniella</taxon>
    </lineage>
</organism>
<dbReference type="PROSITE" id="PS50405">
    <property type="entry name" value="GST_CTER"/>
    <property type="match status" value="1"/>
</dbReference>
<dbReference type="SUPFAM" id="SSF52833">
    <property type="entry name" value="Thioredoxin-like"/>
    <property type="match status" value="1"/>
</dbReference>
<gene>
    <name evidence="4" type="ORF">FPZ52_16430</name>
</gene>
<dbReference type="InterPro" id="IPR040079">
    <property type="entry name" value="Glutathione_S-Trfase"/>
</dbReference>
<dbReference type="Pfam" id="PF02798">
    <property type="entry name" value="GST_N"/>
    <property type="match status" value="1"/>
</dbReference>
<dbReference type="EMBL" id="CP042264">
    <property type="protein sequence ID" value="QDY71272.1"/>
    <property type="molecule type" value="Genomic_DNA"/>
</dbReference>